<evidence type="ECO:0000313" key="9">
    <source>
        <dbReference type="EMBL" id="NXQ06580.1"/>
    </source>
</evidence>
<dbReference type="Pfam" id="PF23277">
    <property type="entry name" value="Ig_Dlec1_1"/>
    <property type="match status" value="1"/>
</dbReference>
<dbReference type="GO" id="GO:0015631">
    <property type="term" value="F:tubulin binding"/>
    <property type="evidence" value="ECO:0007669"/>
    <property type="project" value="TreeGrafter"/>
</dbReference>
<evidence type="ECO:0000256" key="2">
    <source>
        <dbReference type="ARBA" id="ARBA00004496"/>
    </source>
</evidence>
<comment type="subcellular location">
    <subcellularLocation>
        <location evidence="1">Cell projection</location>
        <location evidence="1">Cilium</location>
    </subcellularLocation>
    <subcellularLocation>
        <location evidence="2">Cytoplasm</location>
    </subcellularLocation>
</comment>
<dbReference type="InterPro" id="IPR059041">
    <property type="entry name" value="Ig_DLEC1_1"/>
</dbReference>
<evidence type="ECO:0000256" key="5">
    <source>
        <dbReference type="ARBA" id="ARBA00023273"/>
    </source>
</evidence>
<feature type="non-terminal residue" evidence="9">
    <location>
        <position position="1"/>
    </location>
</feature>
<protein>
    <submittedName>
        <fullName evidence="9">DLEC1 protein</fullName>
    </submittedName>
</protein>
<keyword evidence="4" id="KW-0969">Cilium</keyword>
<dbReference type="GO" id="GO:0005737">
    <property type="term" value="C:cytoplasm"/>
    <property type="evidence" value="ECO:0007669"/>
    <property type="project" value="TreeGrafter"/>
</dbReference>
<dbReference type="InterPro" id="IPR033304">
    <property type="entry name" value="DLEC1"/>
</dbReference>
<gene>
    <name evidence="9" type="primary">Dlec1</name>
    <name evidence="9" type="ORF">VIDMAC_R00628</name>
</gene>
<feature type="non-terminal residue" evidence="9">
    <location>
        <position position="1166"/>
    </location>
</feature>
<feature type="region of interest" description="Disordered" evidence="6">
    <location>
        <begin position="1073"/>
        <end position="1099"/>
    </location>
</feature>
<dbReference type="Pfam" id="PF22544">
    <property type="entry name" value="HYDIN_VesB_CFA65-like_Ig"/>
    <property type="match status" value="2"/>
</dbReference>
<keyword evidence="3" id="KW-0963">Cytoplasm</keyword>
<organism evidence="9 10">
    <name type="scientific">Vidua macroura</name>
    <name type="common">Pin-tailed whydah</name>
    <dbReference type="NCBI Taxonomy" id="187451"/>
    <lineage>
        <taxon>Eukaryota</taxon>
        <taxon>Metazoa</taxon>
        <taxon>Chordata</taxon>
        <taxon>Craniata</taxon>
        <taxon>Vertebrata</taxon>
        <taxon>Euteleostomi</taxon>
        <taxon>Archelosauria</taxon>
        <taxon>Archosauria</taxon>
        <taxon>Dinosauria</taxon>
        <taxon>Saurischia</taxon>
        <taxon>Theropoda</taxon>
        <taxon>Coelurosauria</taxon>
        <taxon>Aves</taxon>
        <taxon>Neognathae</taxon>
        <taxon>Neoaves</taxon>
        <taxon>Telluraves</taxon>
        <taxon>Australaves</taxon>
        <taxon>Passeriformes</taxon>
        <taxon>Passeroidea</taxon>
        <taxon>Estrildidae</taxon>
        <taxon>Viduinae</taxon>
        <taxon>Vidua</taxon>
    </lineage>
</organism>
<dbReference type="Pfam" id="PF23316">
    <property type="entry name" value="Ig_DLEC1_6th"/>
    <property type="match status" value="1"/>
</dbReference>
<sequence length="1166" mass="127903">SKKTKASQKRARKENRSWKAEELSEYLSRLEKRQNYLKNPRFFPPNTLDGGKSLVISQEKVEEILARRKAEDTKGDTSFVPVFLASPPSVLFSYDKAGQVYEMTVELRNITSTGQHVRLIPPSTSVFFIWPGKYPGKGGMIAPGMACQYTVQFIPEYLGEYEDHILVESQVSKSFVIPIQAKVSLPVLTLPDFIDCGSCRVGGIKTTAVFCRNEGVRTGKFSIMPEKAWPAPDSRVAATADFVIQDPFRIQPAVLELAPGQNATVEVVFFPSLAEASQQTFTILCDNYPVNNVTATGLGEVIALELLFVTGGESKAQLGEVTDATAQHLIRFEPQNPQSTTEKRLVIRNSTHLELPFFWQITKPNLKPLIPEETADFTEIKNNQDPESAFSLNPKQGVLLPCADHEFILTYAPQELKSYHSVMQMVVRDIPESPCLIEERMLQNIPECRVEDVIALEIEVKGSTEPFHLLLDPYAVIIPGENFIGVNVKKTFKLWNNSKTLIKYTWEKITDCDIIEVEPHTGVIGVNKCCEFVLAISGSKPGVISRNLLCHVEQCPEPVVLHVEAAFKGPFLCIDVPSLRFGLTKQGETVSRTFEIQNLSQVPALWRMQESQVFLAQRNEEVSTFTIQPSAGEIPPLGLCTVSVHFTSLQCQRLQTVLELEVENGEGSHLPVFVEVQTPQACLISSHLVFTEIYTGVPVKATSKLFNQTLLPAKYLWGKPLGSQAASCSILVSPASGTLGPNEEKEFCIELSANIVGELKDLTLSCSIEDMAEPLFLSISGEVKGLHVTYSVPSGSGVDSDEGQMSQSPCELLLDFGSEVALKAVVKHQLILTNLTAISAPFSLEAEYFSACVLPPEQGACPSGLNLKSDFFFSCSPSYLVKRRGPVTEHAARKVKSEFAAALLSQGKGAAFYIQPSTGILEAFQQITIEIAAYNNMWGEYQDNLVCKVGDLLPKIIPMQMTVKGCPIFLQVTGPKPEPPIIRFGTQVSGGSPVLRRVQLNNPSPFDIRLDLEVYNQEPDDEKLVDLLVLFEDPFPPVDMAGNEAASSGSTSESEVVLKLDPAAIPCGSIYPALETTDEPPGSDSKEMEISSQESEGEKNISVLIQPHEGVPADSPYSVAPRQIVVPGGGSSDVYISFTPLVLPDTEAELRCDGLLLGFMSLDDKV</sequence>
<accession>A0A852ESQ4</accession>
<dbReference type="InterPro" id="IPR053879">
    <property type="entry name" value="HYDIN_VesB_CFA65-like_Ig"/>
</dbReference>
<name>A0A852ESQ4_VIDMA</name>
<evidence type="ECO:0000256" key="1">
    <source>
        <dbReference type="ARBA" id="ARBA00004138"/>
    </source>
</evidence>
<dbReference type="PANTHER" id="PTHR46348">
    <property type="entry name" value="DELETED IN LUNG AND ESOPHAGEAL CANCER PROTEIN 1"/>
    <property type="match status" value="1"/>
</dbReference>
<evidence type="ECO:0000259" key="8">
    <source>
        <dbReference type="Pfam" id="PF23277"/>
    </source>
</evidence>
<evidence type="ECO:0000259" key="7">
    <source>
        <dbReference type="Pfam" id="PF22544"/>
    </source>
</evidence>
<dbReference type="InterPro" id="IPR013783">
    <property type="entry name" value="Ig-like_fold"/>
</dbReference>
<feature type="domain" description="HYDIN/VesB/CFA65-like Ig-like" evidence="7">
    <location>
        <begin position="186"/>
        <end position="293"/>
    </location>
</feature>
<keyword evidence="10" id="KW-1185">Reference proteome</keyword>
<dbReference type="Gene3D" id="2.60.40.10">
    <property type="entry name" value="Immunoglobulins"/>
    <property type="match status" value="7"/>
</dbReference>
<dbReference type="PANTHER" id="PTHR46348:SF1">
    <property type="entry name" value="DELETED IN LUNG AND ESOPHAGEAL CANCER PROTEIN 1"/>
    <property type="match status" value="1"/>
</dbReference>
<comment type="caution">
    <text evidence="9">The sequence shown here is derived from an EMBL/GenBank/DDBJ whole genome shotgun (WGS) entry which is preliminary data.</text>
</comment>
<reference evidence="9" key="1">
    <citation type="submission" date="2019-09" db="EMBL/GenBank/DDBJ databases">
        <title>Bird 10,000 Genomes (B10K) Project - Family phase.</title>
        <authorList>
            <person name="Zhang G."/>
        </authorList>
    </citation>
    <scope>NUCLEOTIDE SEQUENCE</scope>
    <source>
        <strain evidence="9">B10K-DU-002-50</strain>
        <tissue evidence="9">Muscle</tissue>
    </source>
</reference>
<evidence type="ECO:0000313" key="10">
    <source>
        <dbReference type="Proteomes" id="UP000656497"/>
    </source>
</evidence>
<dbReference type="GO" id="GO:0008285">
    <property type="term" value="P:negative regulation of cell population proliferation"/>
    <property type="evidence" value="ECO:0007669"/>
    <property type="project" value="InterPro"/>
</dbReference>
<evidence type="ECO:0000256" key="3">
    <source>
        <dbReference type="ARBA" id="ARBA00022490"/>
    </source>
</evidence>
<dbReference type="GO" id="GO:0005929">
    <property type="term" value="C:cilium"/>
    <property type="evidence" value="ECO:0007669"/>
    <property type="project" value="TreeGrafter"/>
</dbReference>
<feature type="domain" description="Deleted in lung and esophageal cancer protein 1 Ig-like" evidence="8">
    <location>
        <begin position="83"/>
        <end position="168"/>
    </location>
</feature>
<dbReference type="Proteomes" id="UP000656497">
    <property type="component" value="Unassembled WGS sequence"/>
</dbReference>
<evidence type="ECO:0000256" key="6">
    <source>
        <dbReference type="SAM" id="MobiDB-lite"/>
    </source>
</evidence>
<evidence type="ECO:0000256" key="4">
    <source>
        <dbReference type="ARBA" id="ARBA00023069"/>
    </source>
</evidence>
<proteinExistence type="predicted"/>
<keyword evidence="5" id="KW-0966">Cell projection</keyword>
<dbReference type="AlphaFoldDB" id="A0A852ESQ4"/>
<feature type="domain" description="HYDIN/VesB/CFA65-like Ig-like" evidence="7">
    <location>
        <begin position="575"/>
        <end position="669"/>
    </location>
</feature>
<dbReference type="EMBL" id="WBNN01032308">
    <property type="protein sequence ID" value="NXQ06580.1"/>
    <property type="molecule type" value="Genomic_DNA"/>
</dbReference>